<comment type="caution">
    <text evidence="1">The sequence shown here is derived from an EMBL/GenBank/DDBJ whole genome shotgun (WGS) entry which is preliminary data.</text>
</comment>
<accession>A0A2H0TI69</accession>
<organism evidence="1 2">
    <name type="scientific">Candidatus Niyogibacteria bacterium CG10_big_fil_rev_8_21_14_0_10_42_19</name>
    <dbReference type="NCBI Taxonomy" id="1974725"/>
    <lineage>
        <taxon>Bacteria</taxon>
        <taxon>Candidatus Niyogiibacteriota</taxon>
    </lineage>
</organism>
<evidence type="ECO:0000313" key="1">
    <source>
        <dbReference type="EMBL" id="PIR70654.1"/>
    </source>
</evidence>
<reference evidence="2" key="1">
    <citation type="submission" date="2017-09" db="EMBL/GenBank/DDBJ databases">
        <title>Depth-based differentiation of microbial function through sediment-hosted aquifers and enrichment of novel symbionts in the deep terrestrial subsurface.</title>
        <authorList>
            <person name="Probst A.J."/>
            <person name="Ladd B."/>
            <person name="Jarett J.K."/>
            <person name="Geller-Mcgrath D.E."/>
            <person name="Sieber C.M.K."/>
            <person name="Emerson J.B."/>
            <person name="Anantharaman K."/>
            <person name="Thomas B.C."/>
            <person name="Malmstrom R."/>
            <person name="Stieglmeier M."/>
            <person name="Klingl A."/>
            <person name="Woyke T."/>
            <person name="Ryan C.M."/>
            <person name="Banfield J.F."/>
        </authorList>
    </citation>
    <scope>NUCLEOTIDE SEQUENCE [LARGE SCALE GENOMIC DNA]</scope>
</reference>
<proteinExistence type="predicted"/>
<gene>
    <name evidence="1" type="ORF">COU46_00335</name>
</gene>
<evidence type="ECO:0000313" key="2">
    <source>
        <dbReference type="Proteomes" id="UP000229383"/>
    </source>
</evidence>
<dbReference type="AlphaFoldDB" id="A0A2H0TI69"/>
<sequence>MSFESIKFEEENQAESEILKKNPESGHEKLVRSLCQRFKKAIAASIMPAVAAATFVFSTPDKIGFNKEDVSRMLNNQVEVSSYIKAADIASKEGEMEKEERQTTAKAAYEGMVIEDRIGKNDLDWMISLAPPRPESSKSPDIVLGSSDEFKKIGLNFETLRSSVNELPEKWRKNINSISCKMKPEDPSLKNKYGIENSEVIAKARHNRESGLTDITFFESFNKWSEDDIKEAVRHEAAHANDWKSRDRHVNQRINMLYEIIGRAKNSNRFRSLYVESIKNPDKQQELVLKSNEYWAEIASAYFSGKDLPPADKDLVEKFE</sequence>
<dbReference type="Proteomes" id="UP000229383">
    <property type="component" value="Unassembled WGS sequence"/>
</dbReference>
<name>A0A2H0TI69_9BACT</name>
<protein>
    <submittedName>
        <fullName evidence="1">Uncharacterized protein</fullName>
    </submittedName>
</protein>
<dbReference type="EMBL" id="PFCN01000005">
    <property type="protein sequence ID" value="PIR70654.1"/>
    <property type="molecule type" value="Genomic_DNA"/>
</dbReference>